<dbReference type="InterPro" id="IPR035979">
    <property type="entry name" value="RBD_domain_sf"/>
</dbReference>
<dbReference type="EMBL" id="HBIO01018619">
    <property type="protein sequence ID" value="CAE0469452.1"/>
    <property type="molecule type" value="Transcribed_RNA"/>
</dbReference>
<accession>A0A7S3Q946</accession>
<organism evidence="1">
    <name type="scientific">Chaetoceros debilis</name>
    <dbReference type="NCBI Taxonomy" id="122233"/>
    <lineage>
        <taxon>Eukaryota</taxon>
        <taxon>Sar</taxon>
        <taxon>Stramenopiles</taxon>
        <taxon>Ochrophyta</taxon>
        <taxon>Bacillariophyta</taxon>
        <taxon>Coscinodiscophyceae</taxon>
        <taxon>Chaetocerotophycidae</taxon>
        <taxon>Chaetocerotales</taxon>
        <taxon>Chaetocerotaceae</taxon>
        <taxon>Chaetoceros</taxon>
    </lineage>
</organism>
<dbReference type="InterPro" id="IPR012677">
    <property type="entry name" value="Nucleotide-bd_a/b_plait_sf"/>
</dbReference>
<proteinExistence type="predicted"/>
<evidence type="ECO:0008006" key="2">
    <source>
        <dbReference type="Google" id="ProtNLM"/>
    </source>
</evidence>
<sequence length="462" mass="51443">MTMADQSYMGLGYGHNSPSHQPLHNGNNMSNGLGGNGVEDLMQSYMQQCVEYHEHELEDQQWKEQQQETTITATTVETLATDINTPVNFIPARDKASSRWDVRPELDPMEEIQKKLLSENPEFTKAMERARAIAKRLADGTSALKLPDGTSVAPIAQPSASMQSSSSSLPAYIVPIIIHPYAQKRQEFNIQHAQKLHTHLISNFDYLAQKDEEQLQLQLDQMHNANSRASAIQIQQKVKTKNINIRGVTSVAGIGSKERQKVQKIMENKGCLSSSLPPCGIYITGLLQQKQQQRKNQNQKHRNSNGMQMQMQMQNKDELEKTLMELFSSYGKVSKVKLYTNRKTNRPKGDGLIIYDWGAVRKMRIGKGESDDVGDFQGLVCGQLNGVELPCGSIVKAEPMTTEYDSNSNSNSAVGNNMSAAKLMKQEITGLKGDVHHVGIAETKEAEGGEEEDLDDFFASLE</sequence>
<dbReference type="SUPFAM" id="SSF54928">
    <property type="entry name" value="RNA-binding domain, RBD"/>
    <property type="match status" value="1"/>
</dbReference>
<reference evidence="1" key="1">
    <citation type="submission" date="2021-01" db="EMBL/GenBank/DDBJ databases">
        <authorList>
            <person name="Corre E."/>
            <person name="Pelletier E."/>
            <person name="Niang G."/>
            <person name="Scheremetjew M."/>
            <person name="Finn R."/>
            <person name="Kale V."/>
            <person name="Holt S."/>
            <person name="Cochrane G."/>
            <person name="Meng A."/>
            <person name="Brown T."/>
            <person name="Cohen L."/>
        </authorList>
    </citation>
    <scope>NUCLEOTIDE SEQUENCE</scope>
    <source>
        <strain evidence="1">MM31A-1</strain>
    </source>
</reference>
<name>A0A7S3Q946_9STRA</name>
<dbReference type="GO" id="GO:0003676">
    <property type="term" value="F:nucleic acid binding"/>
    <property type="evidence" value="ECO:0007669"/>
    <property type="project" value="InterPro"/>
</dbReference>
<protein>
    <recommendedName>
        <fullName evidence="2">RRM domain-containing protein</fullName>
    </recommendedName>
</protein>
<dbReference type="AlphaFoldDB" id="A0A7S3Q946"/>
<gene>
    <name evidence="1" type="ORF">CDEB00056_LOCUS14305</name>
</gene>
<evidence type="ECO:0000313" key="1">
    <source>
        <dbReference type="EMBL" id="CAE0469452.1"/>
    </source>
</evidence>
<dbReference type="Gene3D" id="3.30.70.330">
    <property type="match status" value="1"/>
</dbReference>